<name>A0AAE2C6S6_9LAMI</name>
<sequence>MEVLSSVVGVLLAEPCRALFTFLRSKIKNPFYFNANLRALRKEIEDLMESRDQVNEHLESAAKVGQTALPQVRQWLRRVERLPNQVAYWLNEARRLRGDGKFPEGVAGPDPFPVRSEYIPAPTIDDQATASRNMAKVMNMLSREDMKRIGIWGMGGVGKTTLVKNINNKLTSPSHDSFSIVIWITVSNKTQETESELKKVQRLIADRLKLTLTEESMEAGAGKLHARLMMEKTFLLILDDVWDPIDLNLVGIPTLELHKGGKMILTTRFSHVCLQMTEVTLKVEVLNEEEAWRLFYKSAGEVAILGDVEPLAKAVTKECAGLPLAIVVVGASLRGKRMVELWKDALNALRRSEPLIRGRMEDKVYNPIKWSYDVLPNQCIKSCFLFCCLFPEDFRIDVDKLVMYWLAEEQTDGLPVAVKIHDVIRDVSVWISSSLEKECKSLVRSGIGLHQIREDELSSESHKRVSFMNNQIRELPNAVRGCPTVSTLLLQWNQELEEIPDGFLAAFMSLKILDLSGCYIKSLPSCLDRLVELRALVLVNCSSLETLPSLWGLAKLQVLVCSGTGISTLPQGMGKLTSLRHLDLSFNLNLEAIPAEVMPGLSKLEYLDMIGNKQLKFTGERGEISTQFKEILSLDQLITLFIGLGSSSCPVETTSNTLVNRMKKLKKFKLFIGFISRGAEAFLAVIRESTRMVIFMDIHQWGERIAWLFANSTSIYFYRCKGLDTMFEKLIASSDEVGSFDTVEILHILGSPDWIGVRSIAKCDMLPSLKYIYLDGLIHLSCFSDLALPLGLKLSELIFISVQNCPQLEELFKIDQNCSIMDVVFPNLKTISLGNCPRLRSVSWQNVACPHLEVVGVSNCPLLKKLNLTAQNVGTIKKIDGRQEWWDELEWDNDDIKNNLHPCFTPSPWP</sequence>
<evidence type="ECO:0000256" key="5">
    <source>
        <dbReference type="ARBA" id="ARBA00022821"/>
    </source>
</evidence>
<proteinExistence type="inferred from homology"/>
<dbReference type="FunFam" id="1.10.8.430:FF:000003">
    <property type="entry name" value="Probable disease resistance protein At5g66910"/>
    <property type="match status" value="1"/>
</dbReference>
<dbReference type="Proteomes" id="UP001289374">
    <property type="component" value="Unassembled WGS sequence"/>
</dbReference>
<dbReference type="Gene3D" id="3.40.50.300">
    <property type="entry name" value="P-loop containing nucleotide triphosphate hydrolases"/>
    <property type="match status" value="1"/>
</dbReference>
<evidence type="ECO:0000256" key="3">
    <source>
        <dbReference type="ARBA" id="ARBA00022737"/>
    </source>
</evidence>
<dbReference type="InterPro" id="IPR050905">
    <property type="entry name" value="Plant_NBS-LRR"/>
</dbReference>
<reference evidence="9" key="2">
    <citation type="journal article" date="2024" name="Plant">
        <title>Genomic evolution and insights into agronomic trait innovations of Sesamum species.</title>
        <authorList>
            <person name="Miao H."/>
            <person name="Wang L."/>
            <person name="Qu L."/>
            <person name="Liu H."/>
            <person name="Sun Y."/>
            <person name="Le M."/>
            <person name="Wang Q."/>
            <person name="Wei S."/>
            <person name="Zheng Y."/>
            <person name="Lin W."/>
            <person name="Duan Y."/>
            <person name="Cao H."/>
            <person name="Xiong S."/>
            <person name="Wang X."/>
            <person name="Wei L."/>
            <person name="Li C."/>
            <person name="Ma Q."/>
            <person name="Ju M."/>
            <person name="Zhao R."/>
            <person name="Li G."/>
            <person name="Mu C."/>
            <person name="Tian Q."/>
            <person name="Mei H."/>
            <person name="Zhang T."/>
            <person name="Gao T."/>
            <person name="Zhang H."/>
        </authorList>
    </citation>
    <scope>NUCLEOTIDE SEQUENCE</scope>
    <source>
        <strain evidence="9">K16</strain>
    </source>
</reference>
<dbReference type="PROSITE" id="PS51450">
    <property type="entry name" value="LRR"/>
    <property type="match status" value="1"/>
</dbReference>
<dbReference type="FunFam" id="3.40.50.300:FF:001091">
    <property type="entry name" value="Probable disease resistance protein At1g61300"/>
    <property type="match status" value="1"/>
</dbReference>
<protein>
    <submittedName>
        <fullName evidence="9">Disease resistance protein</fullName>
    </submittedName>
</protein>
<evidence type="ECO:0000313" key="9">
    <source>
        <dbReference type="EMBL" id="KAK4411154.1"/>
    </source>
</evidence>
<evidence type="ECO:0000313" key="10">
    <source>
        <dbReference type="Proteomes" id="UP001289374"/>
    </source>
</evidence>
<keyword evidence="4" id="KW-0547">Nucleotide-binding</keyword>
<dbReference type="GO" id="GO:0006952">
    <property type="term" value="P:defense response"/>
    <property type="evidence" value="ECO:0007669"/>
    <property type="project" value="UniProtKB-KW"/>
</dbReference>
<evidence type="ECO:0000256" key="4">
    <source>
        <dbReference type="ARBA" id="ARBA00022741"/>
    </source>
</evidence>
<dbReference type="InterPro" id="IPR001611">
    <property type="entry name" value="Leu-rich_rpt"/>
</dbReference>
<dbReference type="GO" id="GO:0043531">
    <property type="term" value="F:ADP binding"/>
    <property type="evidence" value="ECO:0007669"/>
    <property type="project" value="InterPro"/>
</dbReference>
<dbReference type="Gene3D" id="1.10.10.10">
    <property type="entry name" value="Winged helix-like DNA-binding domain superfamily/Winged helix DNA-binding domain"/>
    <property type="match status" value="1"/>
</dbReference>
<evidence type="ECO:0000259" key="7">
    <source>
        <dbReference type="Pfam" id="PF00931"/>
    </source>
</evidence>
<dbReference type="InterPro" id="IPR032675">
    <property type="entry name" value="LRR_dom_sf"/>
</dbReference>
<organism evidence="9 10">
    <name type="scientific">Sesamum angolense</name>
    <dbReference type="NCBI Taxonomy" id="2727404"/>
    <lineage>
        <taxon>Eukaryota</taxon>
        <taxon>Viridiplantae</taxon>
        <taxon>Streptophyta</taxon>
        <taxon>Embryophyta</taxon>
        <taxon>Tracheophyta</taxon>
        <taxon>Spermatophyta</taxon>
        <taxon>Magnoliopsida</taxon>
        <taxon>eudicotyledons</taxon>
        <taxon>Gunneridae</taxon>
        <taxon>Pentapetalae</taxon>
        <taxon>asterids</taxon>
        <taxon>lamiids</taxon>
        <taxon>Lamiales</taxon>
        <taxon>Pedaliaceae</taxon>
        <taxon>Sesamum</taxon>
    </lineage>
</organism>
<keyword evidence="3" id="KW-0677">Repeat</keyword>
<dbReference type="Pfam" id="PF00931">
    <property type="entry name" value="NB-ARC"/>
    <property type="match status" value="1"/>
</dbReference>
<dbReference type="InterPro" id="IPR042197">
    <property type="entry name" value="Apaf_helical"/>
</dbReference>
<comment type="caution">
    <text evidence="9">The sequence shown here is derived from an EMBL/GenBank/DDBJ whole genome shotgun (WGS) entry which is preliminary data.</text>
</comment>
<dbReference type="SUPFAM" id="SSF52540">
    <property type="entry name" value="P-loop containing nucleoside triphosphate hydrolases"/>
    <property type="match status" value="1"/>
</dbReference>
<dbReference type="PRINTS" id="PR00364">
    <property type="entry name" value="DISEASERSIST"/>
</dbReference>
<evidence type="ECO:0000256" key="1">
    <source>
        <dbReference type="ARBA" id="ARBA00008894"/>
    </source>
</evidence>
<dbReference type="InterPro" id="IPR002182">
    <property type="entry name" value="NB-ARC"/>
</dbReference>
<dbReference type="Gene3D" id="1.10.8.430">
    <property type="entry name" value="Helical domain of apoptotic protease-activating factors"/>
    <property type="match status" value="1"/>
</dbReference>
<feature type="domain" description="NB-ARC" evidence="7">
    <location>
        <begin position="133"/>
        <end position="300"/>
    </location>
</feature>
<evidence type="ECO:0000256" key="6">
    <source>
        <dbReference type="ARBA" id="ARBA00022840"/>
    </source>
</evidence>
<dbReference type="InterPro" id="IPR027417">
    <property type="entry name" value="P-loop_NTPase"/>
</dbReference>
<keyword evidence="6" id="KW-0067">ATP-binding</keyword>
<dbReference type="PANTHER" id="PTHR33463">
    <property type="entry name" value="NB-ARC DOMAIN-CONTAINING PROTEIN-RELATED"/>
    <property type="match status" value="1"/>
</dbReference>
<dbReference type="PANTHER" id="PTHR33463:SF202">
    <property type="entry name" value="NB-ARC DOMAIN-CONTAINING PROTEIN"/>
    <property type="match status" value="1"/>
</dbReference>
<dbReference type="Pfam" id="PF23598">
    <property type="entry name" value="LRR_14"/>
    <property type="match status" value="1"/>
</dbReference>
<comment type="similarity">
    <text evidence="1">Belongs to the disease resistance NB-LRR family.</text>
</comment>
<keyword evidence="10" id="KW-1185">Reference proteome</keyword>
<gene>
    <name evidence="9" type="ORF">Sango_0188400</name>
</gene>
<reference evidence="9" key="1">
    <citation type="submission" date="2020-06" db="EMBL/GenBank/DDBJ databases">
        <authorList>
            <person name="Li T."/>
            <person name="Hu X."/>
            <person name="Zhang T."/>
            <person name="Song X."/>
            <person name="Zhang H."/>
            <person name="Dai N."/>
            <person name="Sheng W."/>
            <person name="Hou X."/>
            <person name="Wei L."/>
        </authorList>
    </citation>
    <scope>NUCLEOTIDE SEQUENCE</scope>
    <source>
        <strain evidence="9">K16</strain>
        <tissue evidence="9">Leaf</tissue>
    </source>
</reference>
<keyword evidence="2" id="KW-0433">Leucine-rich repeat</keyword>
<dbReference type="EMBL" id="JACGWL010000001">
    <property type="protein sequence ID" value="KAK4411154.1"/>
    <property type="molecule type" value="Genomic_DNA"/>
</dbReference>
<dbReference type="SUPFAM" id="SSF52058">
    <property type="entry name" value="L domain-like"/>
    <property type="match status" value="1"/>
</dbReference>
<dbReference type="InterPro" id="IPR036388">
    <property type="entry name" value="WH-like_DNA-bd_sf"/>
</dbReference>
<evidence type="ECO:0000256" key="2">
    <source>
        <dbReference type="ARBA" id="ARBA00022614"/>
    </source>
</evidence>
<dbReference type="InterPro" id="IPR055414">
    <property type="entry name" value="LRR_R13L4/SHOC2-like"/>
</dbReference>
<dbReference type="AlphaFoldDB" id="A0AAE2C6S6"/>
<accession>A0AAE2C6S6</accession>
<feature type="domain" description="Disease resistance R13L4/SHOC-2-like LRR" evidence="8">
    <location>
        <begin position="504"/>
        <end position="669"/>
    </location>
</feature>
<keyword evidence="5" id="KW-0611">Plant defense</keyword>
<dbReference type="GO" id="GO:0005524">
    <property type="term" value="F:ATP binding"/>
    <property type="evidence" value="ECO:0007669"/>
    <property type="project" value="UniProtKB-KW"/>
</dbReference>
<evidence type="ECO:0000259" key="8">
    <source>
        <dbReference type="Pfam" id="PF23598"/>
    </source>
</evidence>
<dbReference type="Gene3D" id="3.80.10.10">
    <property type="entry name" value="Ribonuclease Inhibitor"/>
    <property type="match status" value="2"/>
</dbReference>